<dbReference type="NCBIfam" id="NF008333">
    <property type="entry name" value="PRK11118.1"/>
    <property type="match status" value="1"/>
</dbReference>
<dbReference type="Pfam" id="PF08803">
    <property type="entry name" value="ydhR"/>
    <property type="match status" value="1"/>
</dbReference>
<dbReference type="PANTHER" id="PTHR39169:SF1">
    <property type="entry name" value="MONOOXYGENASE YDHR-RELATED"/>
    <property type="match status" value="1"/>
</dbReference>
<dbReference type="PANTHER" id="PTHR39169">
    <property type="match status" value="1"/>
</dbReference>
<dbReference type="RefSeq" id="WP_066174682.1">
    <property type="nucleotide sequence ID" value="NZ_JANJGF010000019.1"/>
</dbReference>
<dbReference type="GO" id="GO:0004497">
    <property type="term" value="F:monooxygenase activity"/>
    <property type="evidence" value="ECO:0007669"/>
    <property type="project" value="UniProtKB-KW"/>
</dbReference>
<comment type="caution">
    <text evidence="1">The sequence shown here is derived from an EMBL/GenBank/DDBJ whole genome shotgun (WGS) entry which is preliminary data.</text>
</comment>
<proteinExistence type="predicted"/>
<evidence type="ECO:0000313" key="2">
    <source>
        <dbReference type="Proteomes" id="UP000093159"/>
    </source>
</evidence>
<dbReference type="EC" id="1.-.-.-" evidence="1"/>
<keyword evidence="1" id="KW-0689">Ribosomal protein</keyword>
<keyword evidence="2" id="KW-1185">Reference proteome</keyword>
<dbReference type="GO" id="GO:0005840">
    <property type="term" value="C:ribosome"/>
    <property type="evidence" value="ECO:0007669"/>
    <property type="project" value="UniProtKB-KW"/>
</dbReference>
<dbReference type="Proteomes" id="UP000093159">
    <property type="component" value="Unassembled WGS sequence"/>
</dbReference>
<gene>
    <name evidence="1" type="primary">ydhR_2</name>
    <name evidence="1" type="ORF">AAX28_02032</name>
</gene>
<name>A0ABX2YA58_9BACT</name>
<dbReference type="SUPFAM" id="SSF54909">
    <property type="entry name" value="Dimeric alpha+beta barrel"/>
    <property type="match status" value="1"/>
</dbReference>
<keyword evidence="1" id="KW-0560">Oxidoreductase</keyword>
<sequence length="101" mass="11529">MKLLQIDFPMEGPFGETMTEAFSDLAKDIATEQGLIWKIWTENADTKQGGGIYLFEDIENANRYLTKHTERLNSFGIENITAKIFDVNVPLSQIDKVNFLK</sequence>
<keyword evidence="1" id="KW-0503">Monooxygenase</keyword>
<protein>
    <submittedName>
        <fullName evidence="1">Monooxygenase YdhR</fullName>
        <ecNumber evidence="1">1.-.-.-</ecNumber>
    </submittedName>
</protein>
<keyword evidence="1" id="KW-0687">Ribonucleoprotein</keyword>
<reference evidence="1 2" key="1">
    <citation type="submission" date="2015-05" db="EMBL/GenBank/DDBJ databases">
        <authorList>
            <person name="Rovetto F."/>
            <person name="Cocolin L."/>
            <person name="Illeghems K."/>
            <person name="Van Nieuwerburgh F."/>
            <person name="Houf K."/>
        </authorList>
    </citation>
    <scope>NUCLEOTIDE SEQUENCE [LARGE SCALE GENOMIC DNA]</scope>
    <source>
        <strain evidence="1 2">117434</strain>
    </source>
</reference>
<dbReference type="EMBL" id="LDIR01000007">
    <property type="protein sequence ID" value="OCL89620.1"/>
    <property type="molecule type" value="Genomic_DNA"/>
</dbReference>
<accession>A0ABX2YA58</accession>
<dbReference type="Gene3D" id="3.30.70.100">
    <property type="match status" value="1"/>
</dbReference>
<organism evidence="1 2">
    <name type="scientific">Arcobacter porcinus</name>
    <dbReference type="NCBI Taxonomy" id="1935204"/>
    <lineage>
        <taxon>Bacteria</taxon>
        <taxon>Pseudomonadati</taxon>
        <taxon>Campylobacterota</taxon>
        <taxon>Epsilonproteobacteria</taxon>
        <taxon>Campylobacterales</taxon>
        <taxon>Arcobacteraceae</taxon>
        <taxon>Arcobacter</taxon>
    </lineage>
</organism>
<dbReference type="InterPro" id="IPR014910">
    <property type="entry name" value="YdhR"/>
</dbReference>
<dbReference type="InterPro" id="IPR011008">
    <property type="entry name" value="Dimeric_a/b-barrel"/>
</dbReference>
<evidence type="ECO:0000313" key="1">
    <source>
        <dbReference type="EMBL" id="OCL89620.1"/>
    </source>
</evidence>